<dbReference type="Pfam" id="PF02518">
    <property type="entry name" value="HATPase_c"/>
    <property type="match status" value="1"/>
</dbReference>
<dbReference type="PANTHER" id="PTHR43547:SF2">
    <property type="entry name" value="HYBRID SIGNAL TRANSDUCTION HISTIDINE KINASE C"/>
    <property type="match status" value="1"/>
</dbReference>
<evidence type="ECO:0000256" key="4">
    <source>
        <dbReference type="PROSITE-ProRule" id="PRU00169"/>
    </source>
</evidence>
<feature type="domain" description="Histidine kinase" evidence="6">
    <location>
        <begin position="210"/>
        <end position="428"/>
    </location>
</feature>
<feature type="domain" description="Response regulatory" evidence="7">
    <location>
        <begin position="451"/>
        <end position="567"/>
    </location>
</feature>
<dbReference type="Pfam" id="PF00072">
    <property type="entry name" value="Response_reg"/>
    <property type="match status" value="1"/>
</dbReference>
<dbReference type="InterPro" id="IPR036890">
    <property type="entry name" value="HATPase_C_sf"/>
</dbReference>
<evidence type="ECO:0000313" key="8">
    <source>
        <dbReference type="EMBL" id="SEW53281.1"/>
    </source>
</evidence>
<dbReference type="GO" id="GO:0000155">
    <property type="term" value="F:phosphorelay sensor kinase activity"/>
    <property type="evidence" value="ECO:0007669"/>
    <property type="project" value="InterPro"/>
</dbReference>
<feature type="transmembrane region" description="Helical" evidence="5">
    <location>
        <begin position="169"/>
        <end position="192"/>
    </location>
</feature>
<name>A0A1I0SAD3_9BACT</name>
<proteinExistence type="predicted"/>
<dbReference type="CDD" id="cd00082">
    <property type="entry name" value="HisKA"/>
    <property type="match status" value="1"/>
</dbReference>
<dbReference type="Gene3D" id="1.10.287.130">
    <property type="match status" value="1"/>
</dbReference>
<dbReference type="Gene3D" id="3.40.50.2300">
    <property type="match status" value="1"/>
</dbReference>
<evidence type="ECO:0000259" key="6">
    <source>
        <dbReference type="PROSITE" id="PS50109"/>
    </source>
</evidence>
<organism evidence="8 9">
    <name type="scientific">Chitinophaga arvensicola</name>
    <dbReference type="NCBI Taxonomy" id="29529"/>
    <lineage>
        <taxon>Bacteria</taxon>
        <taxon>Pseudomonadati</taxon>
        <taxon>Bacteroidota</taxon>
        <taxon>Chitinophagia</taxon>
        <taxon>Chitinophagales</taxon>
        <taxon>Chitinophagaceae</taxon>
        <taxon>Chitinophaga</taxon>
    </lineage>
</organism>
<dbReference type="InterPro" id="IPR011006">
    <property type="entry name" value="CheY-like_superfamily"/>
</dbReference>
<feature type="transmembrane region" description="Helical" evidence="5">
    <location>
        <begin position="39"/>
        <end position="57"/>
    </location>
</feature>
<dbReference type="Gene3D" id="3.30.565.10">
    <property type="entry name" value="Histidine kinase-like ATPase, C-terminal domain"/>
    <property type="match status" value="1"/>
</dbReference>
<accession>A0A1I0SAD3</accession>
<dbReference type="EC" id="2.7.13.3" evidence="2"/>
<dbReference type="InterPro" id="IPR005467">
    <property type="entry name" value="His_kinase_dom"/>
</dbReference>
<dbReference type="AlphaFoldDB" id="A0A1I0SAD3"/>
<dbReference type="InterPro" id="IPR004358">
    <property type="entry name" value="Sig_transdc_His_kin-like_C"/>
</dbReference>
<keyword evidence="5" id="KW-0472">Membrane</keyword>
<dbReference type="OrthoDB" id="636661at2"/>
<dbReference type="CDD" id="cd17546">
    <property type="entry name" value="REC_hyHK_CKI1_RcsC-like"/>
    <property type="match status" value="1"/>
</dbReference>
<dbReference type="SMART" id="SM00388">
    <property type="entry name" value="HisKA"/>
    <property type="match status" value="1"/>
</dbReference>
<keyword evidence="8" id="KW-0808">Transferase</keyword>
<sequence>MITTLIARLKKTIHKIVNTGTQGIIDDELITRITLVNSLSLAIVILIICVGSVYYAMSGQLSILLPASFEASLALSPIFLNHYKKHHLASLITFFTQCLASLYFGLLLGNIIELQAMVIFLFLITFLIFKDKWTRRICIVTSMGILFVLEANYYDNFVSTISLNHTTTVIFKALSVMGVMLLVLIVGSPYVASNDALHKANHFKRMFVYQVTHEMRTPLNAIYGAAQLLKREAKLDINLRKIMPLIDHLLTATNNTRRIINDVLDMAQIESGKIEHTVMEVIELTPFINKITDVNRIIARSRQIKIGLTIHEMPQVIICDTLKLNQVITNLLGNAIKYADKNTTINIHVTRLEEQWQMQFVNQGTPIPEAQLSEIFEPFVGTRNNHTEGTGLGLYIVKNKVKAMNGSITVSSSASGETCFTLCLPLTIASLADIPAGMNEEVKERDLSNIHVMMAEDDEINSKILQMLLQKIGCEVTATTNGIELLEQVQKNVPDMIIMDYHMQGLNGVDTLKILKALPQYAHIPVIIATGDVRGATQQVLLEAGASAVLEKPVHHSQLLSIMNQHIRHFDAELQERV</sequence>
<evidence type="ECO:0000256" key="2">
    <source>
        <dbReference type="ARBA" id="ARBA00012438"/>
    </source>
</evidence>
<keyword evidence="8" id="KW-0418">Kinase</keyword>
<gene>
    <name evidence="8" type="ORF">SAMN04488122_5399</name>
</gene>
<dbReference type="Proteomes" id="UP000199310">
    <property type="component" value="Unassembled WGS sequence"/>
</dbReference>
<dbReference type="PROSITE" id="PS50109">
    <property type="entry name" value="HIS_KIN"/>
    <property type="match status" value="1"/>
</dbReference>
<keyword evidence="9" id="KW-1185">Reference proteome</keyword>
<protein>
    <recommendedName>
        <fullName evidence="2">histidine kinase</fullName>
        <ecNumber evidence="2">2.7.13.3</ecNumber>
    </recommendedName>
</protein>
<feature type="transmembrane region" description="Helical" evidence="5">
    <location>
        <begin position="63"/>
        <end position="81"/>
    </location>
</feature>
<evidence type="ECO:0000313" key="9">
    <source>
        <dbReference type="Proteomes" id="UP000199310"/>
    </source>
</evidence>
<dbReference type="PANTHER" id="PTHR43547">
    <property type="entry name" value="TWO-COMPONENT HISTIDINE KINASE"/>
    <property type="match status" value="1"/>
</dbReference>
<dbReference type="PRINTS" id="PR00344">
    <property type="entry name" value="BCTRLSENSOR"/>
</dbReference>
<comment type="catalytic activity">
    <reaction evidence="1">
        <text>ATP + protein L-histidine = ADP + protein N-phospho-L-histidine.</text>
        <dbReference type="EC" id="2.7.13.3"/>
    </reaction>
</comment>
<evidence type="ECO:0000256" key="3">
    <source>
        <dbReference type="ARBA" id="ARBA00022553"/>
    </source>
</evidence>
<evidence type="ECO:0000256" key="5">
    <source>
        <dbReference type="SAM" id="Phobius"/>
    </source>
</evidence>
<keyword evidence="5" id="KW-0812">Transmembrane</keyword>
<dbReference type="SMART" id="SM00387">
    <property type="entry name" value="HATPase_c"/>
    <property type="match status" value="1"/>
</dbReference>
<dbReference type="PROSITE" id="PS50110">
    <property type="entry name" value="RESPONSE_REGULATORY"/>
    <property type="match status" value="1"/>
</dbReference>
<dbReference type="InterPro" id="IPR036097">
    <property type="entry name" value="HisK_dim/P_sf"/>
</dbReference>
<dbReference type="STRING" id="29529.SAMN04488122_5399"/>
<dbReference type="InterPro" id="IPR003661">
    <property type="entry name" value="HisK_dim/P_dom"/>
</dbReference>
<dbReference type="SMART" id="SM00448">
    <property type="entry name" value="REC"/>
    <property type="match status" value="1"/>
</dbReference>
<evidence type="ECO:0000259" key="7">
    <source>
        <dbReference type="PROSITE" id="PS50110"/>
    </source>
</evidence>
<keyword evidence="5" id="KW-1133">Transmembrane helix</keyword>
<dbReference type="InterPro" id="IPR001789">
    <property type="entry name" value="Sig_transdc_resp-reg_receiver"/>
</dbReference>
<feature type="transmembrane region" description="Helical" evidence="5">
    <location>
        <begin position="88"/>
        <end position="106"/>
    </location>
</feature>
<dbReference type="SUPFAM" id="SSF55874">
    <property type="entry name" value="ATPase domain of HSP90 chaperone/DNA topoisomerase II/histidine kinase"/>
    <property type="match status" value="1"/>
</dbReference>
<dbReference type="EMBL" id="FOJG01000002">
    <property type="protein sequence ID" value="SEW53281.1"/>
    <property type="molecule type" value="Genomic_DNA"/>
</dbReference>
<dbReference type="Pfam" id="PF00512">
    <property type="entry name" value="HisKA"/>
    <property type="match status" value="1"/>
</dbReference>
<dbReference type="SUPFAM" id="SSF47384">
    <property type="entry name" value="Homodimeric domain of signal transducing histidine kinase"/>
    <property type="match status" value="1"/>
</dbReference>
<feature type="modified residue" description="4-aspartylphosphate" evidence="4">
    <location>
        <position position="500"/>
    </location>
</feature>
<keyword evidence="3 4" id="KW-0597">Phosphoprotein</keyword>
<dbReference type="CDD" id="cd00075">
    <property type="entry name" value="HATPase"/>
    <property type="match status" value="1"/>
</dbReference>
<dbReference type="SUPFAM" id="SSF52172">
    <property type="entry name" value="CheY-like"/>
    <property type="match status" value="1"/>
</dbReference>
<feature type="transmembrane region" description="Helical" evidence="5">
    <location>
        <begin position="112"/>
        <end position="129"/>
    </location>
</feature>
<evidence type="ECO:0000256" key="1">
    <source>
        <dbReference type="ARBA" id="ARBA00000085"/>
    </source>
</evidence>
<dbReference type="RefSeq" id="WP_089900374.1">
    <property type="nucleotide sequence ID" value="NZ_FOJG01000002.1"/>
</dbReference>
<reference evidence="9" key="1">
    <citation type="submission" date="2016-10" db="EMBL/GenBank/DDBJ databases">
        <authorList>
            <person name="Varghese N."/>
            <person name="Submissions S."/>
        </authorList>
    </citation>
    <scope>NUCLEOTIDE SEQUENCE [LARGE SCALE GENOMIC DNA]</scope>
    <source>
        <strain evidence="9">DSM 3695</strain>
    </source>
</reference>
<dbReference type="InterPro" id="IPR003594">
    <property type="entry name" value="HATPase_dom"/>
</dbReference>